<dbReference type="STRING" id="146817.SAMN04488502_10298"/>
<protein>
    <submittedName>
        <fullName evidence="1">YjcQ protein</fullName>
    </submittedName>
</protein>
<keyword evidence="2" id="KW-1185">Reference proteome</keyword>
<reference evidence="1 2" key="1">
    <citation type="submission" date="2016-10" db="EMBL/GenBank/DDBJ databases">
        <authorList>
            <person name="de Groot N.N."/>
        </authorList>
    </citation>
    <scope>NUCLEOTIDE SEQUENCE [LARGE SCALE GENOMIC DNA]</scope>
    <source>
        <strain evidence="1 2">DSM 1736</strain>
    </source>
</reference>
<evidence type="ECO:0000313" key="2">
    <source>
        <dbReference type="Proteomes" id="UP000214880"/>
    </source>
</evidence>
<dbReference type="Pfam" id="PF09639">
    <property type="entry name" value="YjcQ"/>
    <property type="match status" value="1"/>
</dbReference>
<proteinExistence type="predicted"/>
<dbReference type="RefSeq" id="WP_092070235.1">
    <property type="nucleotide sequence ID" value="NZ_FNHB01000002.1"/>
</dbReference>
<dbReference type="InterPro" id="IPR018597">
    <property type="entry name" value="Phage_Tuc2009_YjcQ"/>
</dbReference>
<gene>
    <name evidence="1" type="ORF">SAMN04488502_10298</name>
</gene>
<sequence length="111" mass="12585">MRSELLLKLTGKYNEQDKEHFKQVELTGPHDYVLIELYKEQRQANPDMSRVTPELVQLEEKLFMLAVKKLQNQGLISGAVLESDENGMPYAVDLTGVKLTPAGVAYERHLG</sequence>
<name>A0A1G9Q9Z9_9FIRM</name>
<accession>A0A1G9Q9Z9</accession>
<dbReference type="AlphaFoldDB" id="A0A1G9Q9Z9"/>
<dbReference type="Proteomes" id="UP000214880">
    <property type="component" value="Unassembled WGS sequence"/>
</dbReference>
<organism evidence="1 2">
    <name type="scientific">Dendrosporobacter quercicolus</name>
    <dbReference type="NCBI Taxonomy" id="146817"/>
    <lineage>
        <taxon>Bacteria</taxon>
        <taxon>Bacillati</taxon>
        <taxon>Bacillota</taxon>
        <taxon>Negativicutes</taxon>
        <taxon>Selenomonadales</taxon>
        <taxon>Sporomusaceae</taxon>
        <taxon>Dendrosporobacter</taxon>
    </lineage>
</organism>
<evidence type="ECO:0000313" key="1">
    <source>
        <dbReference type="EMBL" id="SDM07912.1"/>
    </source>
</evidence>
<dbReference type="EMBL" id="FNHB01000002">
    <property type="protein sequence ID" value="SDM07912.1"/>
    <property type="molecule type" value="Genomic_DNA"/>
</dbReference>